<dbReference type="EMBL" id="JABWGV010000003">
    <property type="protein sequence ID" value="NVD45073.1"/>
    <property type="molecule type" value="Genomic_DNA"/>
</dbReference>
<dbReference type="InterPro" id="IPR001173">
    <property type="entry name" value="Glyco_trans_2-like"/>
</dbReference>
<evidence type="ECO:0000256" key="1">
    <source>
        <dbReference type="ARBA" id="ARBA00006739"/>
    </source>
</evidence>
<keyword evidence="3 6" id="KW-0808">Transferase</keyword>
<evidence type="ECO:0000259" key="5">
    <source>
        <dbReference type="Pfam" id="PF02709"/>
    </source>
</evidence>
<dbReference type="PANTHER" id="PTHR43179:SF12">
    <property type="entry name" value="GALACTOFURANOSYLTRANSFERASE GLFT2"/>
    <property type="match status" value="1"/>
</dbReference>
<dbReference type="CDD" id="cd00761">
    <property type="entry name" value="Glyco_tranf_GTA_type"/>
    <property type="match status" value="1"/>
</dbReference>
<dbReference type="InterPro" id="IPR029044">
    <property type="entry name" value="Nucleotide-diphossugar_trans"/>
</dbReference>
<dbReference type="PANTHER" id="PTHR43179">
    <property type="entry name" value="RHAMNOSYLTRANSFERASE WBBL"/>
    <property type="match status" value="1"/>
</dbReference>
<dbReference type="SUPFAM" id="SSF53448">
    <property type="entry name" value="Nucleotide-diphospho-sugar transferases"/>
    <property type="match status" value="1"/>
</dbReference>
<dbReference type="GO" id="GO:0016757">
    <property type="term" value="F:glycosyltransferase activity"/>
    <property type="evidence" value="ECO:0007669"/>
    <property type="project" value="UniProtKB-KW"/>
</dbReference>
<dbReference type="Pfam" id="PF00535">
    <property type="entry name" value="Glycos_transf_2"/>
    <property type="match status" value="1"/>
</dbReference>
<keyword evidence="2" id="KW-0328">Glycosyltransferase</keyword>
<evidence type="ECO:0000313" key="6">
    <source>
        <dbReference type="EMBL" id="NVD45073.1"/>
    </source>
</evidence>
<protein>
    <submittedName>
        <fullName evidence="6">Glycosyltransferase</fullName>
    </submittedName>
</protein>
<gene>
    <name evidence="6" type="ORF">HUV48_08575</name>
</gene>
<comment type="similarity">
    <text evidence="1">Belongs to the glycosyltransferase 2 family.</text>
</comment>
<evidence type="ECO:0000259" key="4">
    <source>
        <dbReference type="Pfam" id="PF00535"/>
    </source>
</evidence>
<keyword evidence="7" id="KW-1185">Reference proteome</keyword>
<reference evidence="6 7" key="1">
    <citation type="submission" date="2020-06" db="EMBL/GenBank/DDBJ databases">
        <title>Altererythrobacter sp. HHU K3-1.</title>
        <authorList>
            <person name="Zhang D."/>
            <person name="Xue H."/>
        </authorList>
    </citation>
    <scope>NUCLEOTIDE SEQUENCE [LARGE SCALE GENOMIC DNA]</scope>
    <source>
        <strain evidence="6 7">HHU K3-1</strain>
    </source>
</reference>
<dbReference type="InterPro" id="IPR027791">
    <property type="entry name" value="Galactosyl_T_C"/>
</dbReference>
<dbReference type="Proteomes" id="UP000561438">
    <property type="component" value="Unassembled WGS sequence"/>
</dbReference>
<dbReference type="RefSeq" id="WP_176267404.1">
    <property type="nucleotide sequence ID" value="NZ_JABWGV010000003.1"/>
</dbReference>
<name>A0A850H5E5_9SPHN</name>
<sequence>MTSYRSVSVLTIVRGRQAHLDHLVAGLSAQVVPPDELVISYMQAEPPRVPDGNRFPVRLVKVDADPMPLAAARNRAAEAAQGDVLAFLDVDCIPDPEFVRRAAEAATYDADGVYLPEVRYLPGNKRGWFSAERPGEPDYARLAQVGQRHPSKAPVADCPLAGIEDFGELWGLAFILAKESWTKAGGMDERFIGYGAEETDFAQRLKQSGAHLYWIGGTVCFHQHHQVHKPPLQHFDSIVRNARLYRSIWGKWCMEYWLDDFERRGHVRRNDAELAIVRRPTESEIAETRQGDDVLFS</sequence>
<feature type="domain" description="Galactosyltransferase C-terminal" evidence="5">
    <location>
        <begin position="168"/>
        <end position="213"/>
    </location>
</feature>
<proteinExistence type="inferred from homology"/>
<dbReference type="Gene3D" id="3.90.550.10">
    <property type="entry name" value="Spore Coat Polysaccharide Biosynthesis Protein SpsA, Chain A"/>
    <property type="match status" value="1"/>
</dbReference>
<evidence type="ECO:0000256" key="2">
    <source>
        <dbReference type="ARBA" id="ARBA00022676"/>
    </source>
</evidence>
<accession>A0A850H5E5</accession>
<evidence type="ECO:0000313" key="7">
    <source>
        <dbReference type="Proteomes" id="UP000561438"/>
    </source>
</evidence>
<comment type="caution">
    <text evidence="6">The sequence shown here is derived from an EMBL/GenBank/DDBJ whole genome shotgun (WGS) entry which is preliminary data.</text>
</comment>
<dbReference type="AlphaFoldDB" id="A0A850H5E5"/>
<evidence type="ECO:0000256" key="3">
    <source>
        <dbReference type="ARBA" id="ARBA00022679"/>
    </source>
</evidence>
<dbReference type="Pfam" id="PF02709">
    <property type="entry name" value="Glyco_transf_7C"/>
    <property type="match status" value="1"/>
</dbReference>
<organism evidence="6 7">
    <name type="scientific">Qipengyuania atrilutea</name>
    <dbReference type="NCBI Taxonomy" id="2744473"/>
    <lineage>
        <taxon>Bacteria</taxon>
        <taxon>Pseudomonadati</taxon>
        <taxon>Pseudomonadota</taxon>
        <taxon>Alphaproteobacteria</taxon>
        <taxon>Sphingomonadales</taxon>
        <taxon>Erythrobacteraceae</taxon>
        <taxon>Qipengyuania</taxon>
    </lineage>
</organism>
<feature type="domain" description="Glycosyltransferase 2-like" evidence="4">
    <location>
        <begin position="69"/>
        <end position="134"/>
    </location>
</feature>